<dbReference type="InterPro" id="IPR047650">
    <property type="entry name" value="Transpos_IS110"/>
</dbReference>
<dbReference type="Pfam" id="PF02371">
    <property type="entry name" value="Transposase_20"/>
    <property type="match status" value="1"/>
</dbReference>
<dbReference type="PANTHER" id="PTHR33055">
    <property type="entry name" value="TRANSPOSASE FOR INSERTION SEQUENCE ELEMENT IS1111A"/>
    <property type="match status" value="1"/>
</dbReference>
<keyword evidence="3" id="KW-1185">Reference proteome</keyword>
<dbReference type="InterPro" id="IPR003346">
    <property type="entry name" value="Transposase_20"/>
</dbReference>
<dbReference type="Proteomes" id="UP000246036">
    <property type="component" value="Chromosome"/>
</dbReference>
<evidence type="ECO:0000259" key="1">
    <source>
        <dbReference type="Pfam" id="PF02371"/>
    </source>
</evidence>
<organism evidence="2 3">
    <name type="scientific">Lactobacillus kullabergensis</name>
    <dbReference type="NCBI Taxonomy" id="1218493"/>
    <lineage>
        <taxon>Bacteria</taxon>
        <taxon>Bacillati</taxon>
        <taxon>Bacillota</taxon>
        <taxon>Bacilli</taxon>
        <taxon>Lactobacillales</taxon>
        <taxon>Lactobacillaceae</taxon>
        <taxon>Lactobacillus</taxon>
    </lineage>
</organism>
<evidence type="ECO:0000313" key="2">
    <source>
        <dbReference type="EMBL" id="AWM74808.1"/>
    </source>
</evidence>
<accession>A0ABM6VYY4</accession>
<evidence type="ECO:0000313" key="3">
    <source>
        <dbReference type="Proteomes" id="UP000246036"/>
    </source>
</evidence>
<feature type="domain" description="Transposase IS116/IS110/IS902 C-terminal" evidence="1">
    <location>
        <begin position="26"/>
        <end position="105"/>
    </location>
</feature>
<sequence>MEGYNQRVDLIKDQLIKKAASFAEFKLISSIPGVGQLNTVLLMGLAGNIERFENYKQLNAYLGIDLNRCQSGTLVKHDKINRRDNSSARTVEVEMIKGMLRNQNKINNYLVENCNFKLNTLLDLIDAI</sequence>
<gene>
    <name evidence="2" type="ORF">DKL58_01830</name>
</gene>
<dbReference type="EMBL" id="CP029477">
    <property type="protein sequence ID" value="AWM74808.1"/>
    <property type="molecule type" value="Genomic_DNA"/>
</dbReference>
<dbReference type="PANTHER" id="PTHR33055:SF3">
    <property type="entry name" value="PUTATIVE TRANSPOSASE FOR IS117-RELATED"/>
    <property type="match status" value="1"/>
</dbReference>
<name>A0ABM6VYY4_9LACO</name>
<reference evidence="2 3" key="1">
    <citation type="submission" date="2018-05" db="EMBL/GenBank/DDBJ databases">
        <title>Reference genomes for bee gut microbiota database.</title>
        <authorList>
            <person name="Ellegaard K.M."/>
        </authorList>
    </citation>
    <scope>NUCLEOTIDE SEQUENCE [LARGE SCALE GENOMIC DNA]</scope>
    <source>
        <strain evidence="2 3">ESL0186</strain>
    </source>
</reference>
<proteinExistence type="predicted"/>
<protein>
    <recommendedName>
        <fullName evidence="1">Transposase IS116/IS110/IS902 C-terminal domain-containing protein</fullName>
    </recommendedName>
</protein>